<name>A0ABU5IRE8_9BURK</name>
<dbReference type="EMBL" id="JAXOJX010000115">
    <property type="protein sequence ID" value="MDZ5461445.1"/>
    <property type="molecule type" value="Genomic_DNA"/>
</dbReference>
<dbReference type="Proteomes" id="UP001293718">
    <property type="component" value="Unassembled WGS sequence"/>
</dbReference>
<proteinExistence type="predicted"/>
<evidence type="ECO:0000313" key="1">
    <source>
        <dbReference type="EMBL" id="MDZ5461445.1"/>
    </source>
</evidence>
<dbReference type="RefSeq" id="WP_322468601.1">
    <property type="nucleotide sequence ID" value="NZ_JAXOJX010000115.1"/>
</dbReference>
<organism evidence="1 2">
    <name type="scientific">Azohydromonas lata</name>
    <dbReference type="NCBI Taxonomy" id="45677"/>
    <lineage>
        <taxon>Bacteria</taxon>
        <taxon>Pseudomonadati</taxon>
        <taxon>Pseudomonadota</taxon>
        <taxon>Betaproteobacteria</taxon>
        <taxon>Burkholderiales</taxon>
        <taxon>Sphaerotilaceae</taxon>
        <taxon>Azohydromonas</taxon>
    </lineage>
</organism>
<evidence type="ECO:0000313" key="2">
    <source>
        <dbReference type="Proteomes" id="UP001293718"/>
    </source>
</evidence>
<gene>
    <name evidence="1" type="ORF">SM757_33200</name>
</gene>
<accession>A0ABU5IRE8</accession>
<comment type="caution">
    <text evidence="1">The sequence shown here is derived from an EMBL/GenBank/DDBJ whole genome shotgun (WGS) entry which is preliminary data.</text>
</comment>
<protein>
    <recommendedName>
        <fullName evidence="3">Transposase</fullName>
    </recommendedName>
</protein>
<sequence>MAAATALGHRYSTQACFPRVANFWRQRSIKYRQPTSIQREKMVATLYEAATEFDATKTWKSWQKMKKGFHGKA</sequence>
<reference evidence="1 2" key="1">
    <citation type="submission" date="2023-11" db="EMBL/GenBank/DDBJ databases">
        <title>Draft genome of Azohydromonas lata strain H1 (DSM1123), a polyhydroxyalkanoate producer.</title>
        <authorList>
            <person name="Traversa D."/>
            <person name="D'Addabbo P."/>
            <person name="Pazzani C."/>
            <person name="Manzari C."/>
            <person name="Chiara M."/>
            <person name="Scrascia M."/>
        </authorList>
    </citation>
    <scope>NUCLEOTIDE SEQUENCE [LARGE SCALE GENOMIC DNA]</scope>
    <source>
        <strain evidence="1 2">H1</strain>
    </source>
</reference>
<keyword evidence="2" id="KW-1185">Reference proteome</keyword>
<evidence type="ECO:0008006" key="3">
    <source>
        <dbReference type="Google" id="ProtNLM"/>
    </source>
</evidence>